<evidence type="ECO:0000313" key="1">
    <source>
        <dbReference type="EMBL" id="PQO30079.1"/>
    </source>
</evidence>
<dbReference type="EMBL" id="PUIB01000021">
    <property type="protein sequence ID" value="PQO30079.1"/>
    <property type="molecule type" value="Genomic_DNA"/>
</dbReference>
<comment type="caution">
    <text evidence="1">The sequence shown here is derived from an EMBL/GenBank/DDBJ whole genome shotgun (WGS) entry which is preliminary data.</text>
</comment>
<sequence length="189" mass="20465">MIPFGDQLRCFVAAALSAAGIKRHFARGFVMRSGFQFAIASLVLSVVTLSGACSPRLSEPVTVEELEIVSEDVADVSPQLQELRKRRVEELAEACTILQRQYESGVIPLEQLLSAQAQLAEAEVEAAETPQARVAVLEKLLALSKEHVQVVQGRVDSGNTSTVDLLLARAALTSIEIKLLQAKEELESP</sequence>
<evidence type="ECO:0000313" key="2">
    <source>
        <dbReference type="Proteomes" id="UP000239388"/>
    </source>
</evidence>
<accession>A0A2S8FD48</accession>
<protein>
    <submittedName>
        <fullName evidence="1">Uncharacterized protein</fullName>
    </submittedName>
</protein>
<organism evidence="1 2">
    <name type="scientific">Blastopirellula marina</name>
    <dbReference type="NCBI Taxonomy" id="124"/>
    <lineage>
        <taxon>Bacteria</taxon>
        <taxon>Pseudomonadati</taxon>
        <taxon>Planctomycetota</taxon>
        <taxon>Planctomycetia</taxon>
        <taxon>Pirellulales</taxon>
        <taxon>Pirellulaceae</taxon>
        <taxon>Blastopirellula</taxon>
    </lineage>
</organism>
<dbReference type="Gene3D" id="1.20.1600.10">
    <property type="entry name" value="Outer membrane efflux proteins (OEP)"/>
    <property type="match status" value="1"/>
</dbReference>
<dbReference type="Proteomes" id="UP000239388">
    <property type="component" value="Unassembled WGS sequence"/>
</dbReference>
<name>A0A2S8FD48_9BACT</name>
<proteinExistence type="predicted"/>
<dbReference type="AlphaFoldDB" id="A0A2S8FD48"/>
<dbReference type="SUPFAM" id="SSF56954">
    <property type="entry name" value="Outer membrane efflux proteins (OEP)"/>
    <property type="match status" value="1"/>
</dbReference>
<gene>
    <name evidence="1" type="ORF">C5Y98_21225</name>
</gene>
<reference evidence="1 2" key="1">
    <citation type="submission" date="2018-02" db="EMBL/GenBank/DDBJ databases">
        <title>Comparative genomes isolates from brazilian mangrove.</title>
        <authorList>
            <person name="Araujo J.E."/>
            <person name="Taketani R.G."/>
            <person name="Silva M.C.P."/>
            <person name="Loureco M.V."/>
            <person name="Andreote F.D."/>
        </authorList>
    </citation>
    <scope>NUCLEOTIDE SEQUENCE [LARGE SCALE GENOMIC DNA]</scope>
    <source>
        <strain evidence="1 2">NAP PRIS-MGV</strain>
    </source>
</reference>